<keyword evidence="2" id="KW-1185">Reference proteome</keyword>
<evidence type="ECO:0000313" key="2">
    <source>
        <dbReference type="Proteomes" id="UP000770717"/>
    </source>
</evidence>
<proteinExistence type="predicted"/>
<dbReference type="AlphaFoldDB" id="A0A8J6KIW3"/>
<organism evidence="1 2">
    <name type="scientific">Eleutherodactylus coqui</name>
    <name type="common">Puerto Rican coqui</name>
    <dbReference type="NCBI Taxonomy" id="57060"/>
    <lineage>
        <taxon>Eukaryota</taxon>
        <taxon>Metazoa</taxon>
        <taxon>Chordata</taxon>
        <taxon>Craniata</taxon>
        <taxon>Vertebrata</taxon>
        <taxon>Euteleostomi</taxon>
        <taxon>Amphibia</taxon>
        <taxon>Batrachia</taxon>
        <taxon>Anura</taxon>
        <taxon>Neobatrachia</taxon>
        <taxon>Hyloidea</taxon>
        <taxon>Eleutherodactylidae</taxon>
        <taxon>Eleutherodactylinae</taxon>
        <taxon>Eleutherodactylus</taxon>
        <taxon>Eleutherodactylus</taxon>
    </lineage>
</organism>
<accession>A0A8J6KIW3</accession>
<evidence type="ECO:0000313" key="1">
    <source>
        <dbReference type="EMBL" id="KAG9493400.1"/>
    </source>
</evidence>
<sequence length="97" mass="10752">MAKMIGAICILQHHSPFRSGEWQSTLACRCMLKLEGSCNGAKALLVPRIGETPHYFCPSIQSLDMSNSLKTNSADLPFSLSTLLWSLLLHNTVFCMH</sequence>
<dbReference type="EMBL" id="WNTK01000001">
    <property type="protein sequence ID" value="KAG9493400.1"/>
    <property type="molecule type" value="Genomic_DNA"/>
</dbReference>
<protein>
    <submittedName>
        <fullName evidence="1">Uncharacterized protein</fullName>
    </submittedName>
</protein>
<name>A0A8J6KIW3_ELECQ</name>
<dbReference type="Proteomes" id="UP000770717">
    <property type="component" value="Unassembled WGS sequence"/>
</dbReference>
<comment type="caution">
    <text evidence="1">The sequence shown here is derived from an EMBL/GenBank/DDBJ whole genome shotgun (WGS) entry which is preliminary data.</text>
</comment>
<gene>
    <name evidence="1" type="ORF">GDO78_001356</name>
</gene>
<reference evidence="1" key="1">
    <citation type="thesis" date="2020" institute="ProQuest LLC" country="789 East Eisenhower Parkway, Ann Arbor, MI, USA">
        <title>Comparative Genomics and Chromosome Evolution.</title>
        <authorList>
            <person name="Mudd A.B."/>
        </authorList>
    </citation>
    <scope>NUCLEOTIDE SEQUENCE</scope>
    <source>
        <strain evidence="1">HN-11 Male</strain>
        <tissue evidence="1">Kidney and liver</tissue>
    </source>
</reference>